<evidence type="ECO:0000256" key="5">
    <source>
        <dbReference type="ARBA" id="ARBA00037982"/>
    </source>
</evidence>
<comment type="similarity">
    <text evidence="5">Belongs to the protein kinase superfamily. Ser/Thr protein kinase family. GCN2 subfamily.</text>
</comment>
<name>A0ABR1YVD6_9PEZI</name>
<protein>
    <submittedName>
        <fullName evidence="9">Kinase-like domain-containing protein</fullName>
    </submittedName>
</protein>
<feature type="region of interest" description="Disordered" evidence="7">
    <location>
        <begin position="302"/>
        <end position="371"/>
    </location>
</feature>
<feature type="region of interest" description="Disordered" evidence="7">
    <location>
        <begin position="1"/>
        <end position="60"/>
    </location>
</feature>
<evidence type="ECO:0000256" key="3">
    <source>
        <dbReference type="ARBA" id="ARBA00022777"/>
    </source>
</evidence>
<dbReference type="Pfam" id="PF00069">
    <property type="entry name" value="Pkinase"/>
    <property type="match status" value="2"/>
</dbReference>
<evidence type="ECO:0000259" key="8">
    <source>
        <dbReference type="PROSITE" id="PS50011"/>
    </source>
</evidence>
<dbReference type="InterPro" id="IPR050339">
    <property type="entry name" value="CC_SR_Kinase"/>
</dbReference>
<reference evidence="9 10" key="1">
    <citation type="submission" date="2024-04" db="EMBL/GenBank/DDBJ databases">
        <title>Phyllosticta paracitricarpa is synonymous to the EU quarantine fungus P. citricarpa based on phylogenomic analyses.</title>
        <authorList>
            <consortium name="Lawrence Berkeley National Laboratory"/>
            <person name="Van Ingen-Buijs V.A."/>
            <person name="Van Westerhoven A.C."/>
            <person name="Haridas S."/>
            <person name="Skiadas P."/>
            <person name="Martin F."/>
            <person name="Groenewald J.Z."/>
            <person name="Crous P.W."/>
            <person name="Seidl M.F."/>
        </authorList>
    </citation>
    <scope>NUCLEOTIDE SEQUENCE [LARGE SCALE GENOMIC DNA]</scope>
    <source>
        <strain evidence="9 10">CBS 123374</strain>
    </source>
</reference>
<keyword evidence="2 6" id="KW-0547">Nucleotide-binding</keyword>
<evidence type="ECO:0000256" key="2">
    <source>
        <dbReference type="ARBA" id="ARBA00022741"/>
    </source>
</evidence>
<feature type="compositionally biased region" description="Polar residues" evidence="7">
    <location>
        <begin position="39"/>
        <end position="53"/>
    </location>
</feature>
<dbReference type="PROSITE" id="PS50011">
    <property type="entry name" value="PROTEIN_KINASE_DOM"/>
    <property type="match status" value="1"/>
</dbReference>
<dbReference type="InterPro" id="IPR017441">
    <property type="entry name" value="Protein_kinase_ATP_BS"/>
</dbReference>
<feature type="compositionally biased region" description="Polar residues" evidence="7">
    <location>
        <begin position="341"/>
        <end position="350"/>
    </location>
</feature>
<keyword evidence="3" id="KW-0418">Kinase</keyword>
<keyword evidence="4 6" id="KW-0067">ATP-binding</keyword>
<evidence type="ECO:0000256" key="1">
    <source>
        <dbReference type="ARBA" id="ARBA00022679"/>
    </source>
</evidence>
<feature type="binding site" evidence="6">
    <location>
        <position position="245"/>
    </location>
    <ligand>
        <name>ATP</name>
        <dbReference type="ChEBI" id="CHEBI:30616"/>
    </ligand>
</feature>
<evidence type="ECO:0000256" key="7">
    <source>
        <dbReference type="SAM" id="MobiDB-lite"/>
    </source>
</evidence>
<feature type="compositionally biased region" description="Low complexity" evidence="7">
    <location>
        <begin position="310"/>
        <end position="324"/>
    </location>
</feature>
<dbReference type="PROSITE" id="PS00107">
    <property type="entry name" value="PROTEIN_KINASE_ATP"/>
    <property type="match status" value="1"/>
</dbReference>
<dbReference type="Gene3D" id="3.30.200.20">
    <property type="entry name" value="Phosphorylase Kinase, domain 1"/>
    <property type="match status" value="1"/>
</dbReference>
<dbReference type="Gene3D" id="1.10.510.10">
    <property type="entry name" value="Transferase(Phosphotransferase) domain 1"/>
    <property type="match status" value="1"/>
</dbReference>
<dbReference type="EMBL" id="JBBWRZ010000003">
    <property type="protein sequence ID" value="KAK8240150.1"/>
    <property type="molecule type" value="Genomic_DNA"/>
</dbReference>
<comment type="caution">
    <text evidence="9">The sequence shown here is derived from an EMBL/GenBank/DDBJ whole genome shotgun (WGS) entry which is preliminary data.</text>
</comment>
<evidence type="ECO:0000256" key="4">
    <source>
        <dbReference type="ARBA" id="ARBA00022840"/>
    </source>
</evidence>
<feature type="domain" description="Protein kinase" evidence="8">
    <location>
        <begin position="216"/>
        <end position="667"/>
    </location>
</feature>
<dbReference type="PANTHER" id="PTHR11042">
    <property type="entry name" value="EUKARYOTIC TRANSLATION INITIATION FACTOR 2-ALPHA KINASE EIF2-ALPHA KINASE -RELATED"/>
    <property type="match status" value="1"/>
</dbReference>
<evidence type="ECO:0000313" key="9">
    <source>
        <dbReference type="EMBL" id="KAK8240150.1"/>
    </source>
</evidence>
<dbReference type="PROSITE" id="PS00108">
    <property type="entry name" value="PROTEIN_KINASE_ST"/>
    <property type="match status" value="1"/>
</dbReference>
<accession>A0ABR1YVD6</accession>
<dbReference type="Proteomes" id="UP001492380">
    <property type="component" value="Unassembled WGS sequence"/>
</dbReference>
<sequence>MASTFFRSPLEKSTSDVASEGDESPRDSPHPTEVPTLTRVRSTDTQSTENVSRSFPEAQYQPQPVDLKDVTLVALLEDKAINDIVLFLNERRNLRTQRPLTKHDPEVQAMAKEKYLCMFNQLKQHGAIDDNVHRPEYKPIRDKVNRHLEEATRQHNELLRSRQLDGITSSSGNVLYPTGSCEEIPHETQVVVRNPAVAHDRSPLFSHPLFNQTEPLEYFAEIGRGGYGRVYKVKNVLDSGFYAIKQIPLSQTRLYRIANRGKDELDALLKEVRTMQMLDHPHIVRYHGAWVEYKTAYENMPKRIGEDSTTETGSGSSEATESQGRIFPISLEDDGIVFGDDSNSNSTQKLGVTDDSPMTTRPRRGSYADSVSDDFIAPNCIYRDAESPGDTLTRKSASDELEDEVEVIPRDDTDNLSSLMSSHKLTQEDEPESKSKPPFEYVLSIQMALYPMNLAEYLSSNTVFLPDGGVQARHCFHVDVSLKILLAIVDGVRYLHARKLVHRDLKPANIFVSAEEDEYENKNNILLGACKGCRAAGVINNSQLGIRIGDFGLVTDIAQLGQQVPPNAPAKVVGTEFYRPPTPAPRANEKLDVFALGVIAFELLWHFSTGMERFQTLSALKKGEIPANFAEKVGDERIGGVIKRMVNDDEDLRPTCKQVQTELEEILSSLD</sequence>
<proteinExistence type="inferred from homology"/>
<evidence type="ECO:0000256" key="6">
    <source>
        <dbReference type="PROSITE-ProRule" id="PRU10141"/>
    </source>
</evidence>
<gene>
    <name evidence="9" type="ORF">HDK90DRAFT_478940</name>
</gene>
<organism evidence="9 10">
    <name type="scientific">Phyllosticta capitalensis</name>
    <dbReference type="NCBI Taxonomy" id="121624"/>
    <lineage>
        <taxon>Eukaryota</taxon>
        <taxon>Fungi</taxon>
        <taxon>Dikarya</taxon>
        <taxon>Ascomycota</taxon>
        <taxon>Pezizomycotina</taxon>
        <taxon>Dothideomycetes</taxon>
        <taxon>Dothideomycetes incertae sedis</taxon>
        <taxon>Botryosphaeriales</taxon>
        <taxon>Phyllostictaceae</taxon>
        <taxon>Phyllosticta</taxon>
    </lineage>
</organism>
<keyword evidence="1" id="KW-0808">Transferase</keyword>
<dbReference type="InterPro" id="IPR011009">
    <property type="entry name" value="Kinase-like_dom_sf"/>
</dbReference>
<dbReference type="InterPro" id="IPR000719">
    <property type="entry name" value="Prot_kinase_dom"/>
</dbReference>
<dbReference type="InterPro" id="IPR008271">
    <property type="entry name" value="Ser/Thr_kinase_AS"/>
</dbReference>
<feature type="region of interest" description="Disordered" evidence="7">
    <location>
        <begin position="386"/>
        <end position="417"/>
    </location>
</feature>
<evidence type="ECO:0000313" key="10">
    <source>
        <dbReference type="Proteomes" id="UP001492380"/>
    </source>
</evidence>
<dbReference type="SMART" id="SM00220">
    <property type="entry name" value="S_TKc"/>
    <property type="match status" value="1"/>
</dbReference>
<keyword evidence="10" id="KW-1185">Reference proteome</keyword>
<dbReference type="SUPFAM" id="SSF56112">
    <property type="entry name" value="Protein kinase-like (PK-like)"/>
    <property type="match status" value="1"/>
</dbReference>